<evidence type="ECO:0000256" key="1">
    <source>
        <dbReference type="ARBA" id="ARBA00012499"/>
    </source>
</evidence>
<sequence>MSYSRRAVLLGGSAVLALGAGAALFRPGQSLKAAEGTFEVTLSDAEWHKRLNDKQYAVLREEATEAPGSSPLLYEHRAGIFSCAGCALPLFDSATKFESGTGWPSFYQPLENAVGETTDTSLGMVRTEVHCRRCGGHLGHVFNDGPPPTGLRYCMNGLALTFTPKA</sequence>
<dbReference type="KEGG" id="yti:FNA67_01625"/>
<dbReference type="GO" id="GO:0005737">
    <property type="term" value="C:cytoplasm"/>
    <property type="evidence" value="ECO:0007669"/>
    <property type="project" value="TreeGrafter"/>
</dbReference>
<dbReference type="RefSeq" id="WP_049707423.1">
    <property type="nucleotide sequence ID" value="NZ_BMFM01000001.1"/>
</dbReference>
<dbReference type="InterPro" id="IPR006311">
    <property type="entry name" value="TAT_signal"/>
</dbReference>
<dbReference type="SUPFAM" id="SSF51316">
    <property type="entry name" value="Mss4-like"/>
    <property type="match status" value="1"/>
</dbReference>
<dbReference type="PROSITE" id="PS51318">
    <property type="entry name" value="TAT"/>
    <property type="match status" value="1"/>
</dbReference>
<name>A0A5B9DIS3_9HYPH</name>
<reference evidence="5 6" key="1">
    <citation type="journal article" date="2015" name="Int. J. Syst. Evol. Microbiol.">
        <title>Youhaiella tibetensis gen. nov., sp. nov., isolated from subsurface sediment.</title>
        <authorList>
            <person name="Wang Y.X."/>
            <person name="Huang F.Q."/>
            <person name="Nogi Y."/>
            <person name="Pang S.J."/>
            <person name="Wang P.K."/>
            <person name="Lv J."/>
        </authorList>
    </citation>
    <scope>NUCLEOTIDE SEQUENCE [LARGE SCALE GENOMIC DNA]</scope>
    <source>
        <strain evidence="6">fig4</strain>
    </source>
</reference>
<proteinExistence type="predicted"/>
<accession>A0A5B9DIS3</accession>
<evidence type="ECO:0000259" key="4">
    <source>
        <dbReference type="PROSITE" id="PS51790"/>
    </source>
</evidence>
<keyword evidence="2 5" id="KW-0560">Oxidoreductase</keyword>
<dbReference type="Gene3D" id="2.170.150.20">
    <property type="entry name" value="Peptide methionine sulfoxide reductase"/>
    <property type="match status" value="1"/>
</dbReference>
<evidence type="ECO:0000313" key="5">
    <source>
        <dbReference type="EMBL" id="QEE18956.1"/>
    </source>
</evidence>
<dbReference type="OrthoDB" id="9785497at2"/>
<dbReference type="InterPro" id="IPR002579">
    <property type="entry name" value="Met_Sox_Rdtase_MsrB_dom"/>
</dbReference>
<evidence type="ECO:0000256" key="3">
    <source>
        <dbReference type="ARBA" id="ARBA00048488"/>
    </source>
</evidence>
<dbReference type="Pfam" id="PF01641">
    <property type="entry name" value="SelR"/>
    <property type="match status" value="1"/>
</dbReference>
<dbReference type="NCBIfam" id="TIGR00357">
    <property type="entry name" value="peptide-methionine (R)-S-oxide reductase MsrB"/>
    <property type="match status" value="1"/>
</dbReference>
<dbReference type="PANTHER" id="PTHR10173">
    <property type="entry name" value="METHIONINE SULFOXIDE REDUCTASE"/>
    <property type="match status" value="1"/>
</dbReference>
<dbReference type="PROSITE" id="PS51790">
    <property type="entry name" value="MSRB"/>
    <property type="match status" value="1"/>
</dbReference>
<evidence type="ECO:0000313" key="6">
    <source>
        <dbReference type="Proteomes" id="UP000321062"/>
    </source>
</evidence>
<dbReference type="GO" id="GO:0033743">
    <property type="term" value="F:peptide-methionine (R)-S-oxide reductase activity"/>
    <property type="evidence" value="ECO:0007669"/>
    <property type="project" value="UniProtKB-EC"/>
</dbReference>
<dbReference type="EMBL" id="CP041690">
    <property type="protein sequence ID" value="QEE18956.1"/>
    <property type="molecule type" value="Genomic_DNA"/>
</dbReference>
<gene>
    <name evidence="5" type="primary">msrB</name>
    <name evidence="5" type="ORF">FNA67_01625</name>
</gene>
<dbReference type="Proteomes" id="UP000321062">
    <property type="component" value="Chromosome"/>
</dbReference>
<dbReference type="PANTHER" id="PTHR10173:SF57">
    <property type="entry name" value="PEPTIDE-METHIONINE (R)-S-OXIDE REDUCTASE"/>
    <property type="match status" value="1"/>
</dbReference>
<dbReference type="InterPro" id="IPR028427">
    <property type="entry name" value="Met_Sox_Rdtase_MsrB"/>
</dbReference>
<protein>
    <recommendedName>
        <fullName evidence="1">peptide-methionine (R)-S-oxide reductase</fullName>
        <ecNumber evidence="1">1.8.4.12</ecNumber>
    </recommendedName>
</protein>
<dbReference type="InterPro" id="IPR011057">
    <property type="entry name" value="Mss4-like_sf"/>
</dbReference>
<dbReference type="AlphaFoldDB" id="A0A5B9DIS3"/>
<organism evidence="5 6">
    <name type="scientific">Paradevosia tibetensis</name>
    <dbReference type="NCBI Taxonomy" id="1447062"/>
    <lineage>
        <taxon>Bacteria</taxon>
        <taxon>Pseudomonadati</taxon>
        <taxon>Pseudomonadota</taxon>
        <taxon>Alphaproteobacteria</taxon>
        <taxon>Hyphomicrobiales</taxon>
        <taxon>Devosiaceae</taxon>
        <taxon>Paradevosia</taxon>
    </lineage>
</organism>
<evidence type="ECO:0000256" key="2">
    <source>
        <dbReference type="ARBA" id="ARBA00023002"/>
    </source>
</evidence>
<dbReference type="GO" id="GO:0006979">
    <property type="term" value="P:response to oxidative stress"/>
    <property type="evidence" value="ECO:0007669"/>
    <property type="project" value="InterPro"/>
</dbReference>
<feature type="domain" description="MsrB" evidence="4">
    <location>
        <begin position="44"/>
        <end position="165"/>
    </location>
</feature>
<dbReference type="GO" id="GO:0030091">
    <property type="term" value="P:protein repair"/>
    <property type="evidence" value="ECO:0007669"/>
    <property type="project" value="InterPro"/>
</dbReference>
<comment type="catalytic activity">
    <reaction evidence="3">
        <text>L-methionyl-[protein] + [thioredoxin]-disulfide + H2O = L-methionyl-(R)-S-oxide-[protein] + [thioredoxin]-dithiol</text>
        <dbReference type="Rhea" id="RHEA:24164"/>
        <dbReference type="Rhea" id="RHEA-COMP:10698"/>
        <dbReference type="Rhea" id="RHEA-COMP:10700"/>
        <dbReference type="Rhea" id="RHEA-COMP:12313"/>
        <dbReference type="Rhea" id="RHEA-COMP:12314"/>
        <dbReference type="ChEBI" id="CHEBI:15377"/>
        <dbReference type="ChEBI" id="CHEBI:16044"/>
        <dbReference type="ChEBI" id="CHEBI:29950"/>
        <dbReference type="ChEBI" id="CHEBI:45764"/>
        <dbReference type="ChEBI" id="CHEBI:50058"/>
        <dbReference type="EC" id="1.8.4.12"/>
    </reaction>
</comment>
<keyword evidence="6" id="KW-1185">Reference proteome</keyword>
<dbReference type="EC" id="1.8.4.12" evidence="1"/>